<dbReference type="NCBIfam" id="NF033823">
    <property type="entry name" value="archmetzin"/>
    <property type="match status" value="1"/>
</dbReference>
<feature type="binding site" evidence="6">
    <location>
        <position position="166"/>
    </location>
    <ligand>
        <name>Zn(2+)</name>
        <dbReference type="ChEBI" id="CHEBI:29105"/>
        <label>2</label>
    </ligand>
</feature>
<dbReference type="Gene3D" id="3.40.390.10">
    <property type="entry name" value="Collagenase (Catalytic Domain)"/>
    <property type="match status" value="1"/>
</dbReference>
<name>A0A1G8WTK3_9EURY</name>
<evidence type="ECO:0000313" key="7">
    <source>
        <dbReference type="EMBL" id="SDJ81377.1"/>
    </source>
</evidence>
<dbReference type="EMBL" id="FNFT01000001">
    <property type="protein sequence ID" value="SDJ81377.1"/>
    <property type="molecule type" value="Genomic_DNA"/>
</dbReference>
<dbReference type="PANTHER" id="PTHR15910">
    <property type="entry name" value="ARCHAEMETZINCIN"/>
    <property type="match status" value="1"/>
</dbReference>
<evidence type="ECO:0000256" key="6">
    <source>
        <dbReference type="HAMAP-Rule" id="MF_01842"/>
    </source>
</evidence>
<dbReference type="GO" id="GO:0006508">
    <property type="term" value="P:proteolysis"/>
    <property type="evidence" value="ECO:0007669"/>
    <property type="project" value="UniProtKB-UniRule"/>
</dbReference>
<keyword evidence="5 6" id="KW-0482">Metalloprotease</keyword>
<dbReference type="EC" id="3.4.-.-" evidence="6"/>
<evidence type="ECO:0000256" key="4">
    <source>
        <dbReference type="ARBA" id="ARBA00022833"/>
    </source>
</evidence>
<dbReference type="InterPro" id="IPR024079">
    <property type="entry name" value="MetalloPept_cat_dom_sf"/>
</dbReference>
<dbReference type="InterPro" id="IPR012962">
    <property type="entry name" value="Pept_M54_archaemetzincn"/>
</dbReference>
<dbReference type="InterPro" id="IPR012091">
    <property type="entry name" value="Pept_M54_archaemetzncn_arc/bac"/>
</dbReference>
<keyword evidence="1 6" id="KW-0645">Protease</keyword>
<gene>
    <name evidence="6" type="primary">amzA</name>
    <name evidence="7" type="ORF">SAMN04488571_10191</name>
</gene>
<comment type="similarity">
    <text evidence="6">Belongs to the peptidase M54 family.</text>
</comment>
<evidence type="ECO:0000256" key="2">
    <source>
        <dbReference type="ARBA" id="ARBA00022723"/>
    </source>
</evidence>
<accession>A0A1G8WTK3</accession>
<keyword evidence="8" id="KW-1185">Reference proteome</keyword>
<evidence type="ECO:0000313" key="8">
    <source>
        <dbReference type="Proteomes" id="UP000326500"/>
    </source>
</evidence>
<evidence type="ECO:0000256" key="3">
    <source>
        <dbReference type="ARBA" id="ARBA00022801"/>
    </source>
</evidence>
<keyword evidence="3 6" id="KW-0378">Hydrolase</keyword>
<dbReference type="PIRSF" id="PIRSF005785">
    <property type="entry name" value="Zn-prot_arch"/>
    <property type="match status" value="1"/>
</dbReference>
<dbReference type="SUPFAM" id="SSF55486">
    <property type="entry name" value="Metalloproteases ('zincins'), catalytic domain"/>
    <property type="match status" value="1"/>
</dbReference>
<keyword evidence="2 6" id="KW-0479">Metal-binding</keyword>
<dbReference type="Pfam" id="PF07998">
    <property type="entry name" value="Peptidase_M54"/>
    <property type="match status" value="1"/>
</dbReference>
<dbReference type="PANTHER" id="PTHR15910:SF1">
    <property type="entry name" value="ARCHAEMETZINCIN-2"/>
    <property type="match status" value="1"/>
</dbReference>
<dbReference type="HAMAP" id="MF_01842">
    <property type="entry name" value="Archaemetzincin"/>
    <property type="match status" value="1"/>
</dbReference>
<dbReference type="GO" id="GO:0008237">
    <property type="term" value="F:metallopeptidase activity"/>
    <property type="evidence" value="ECO:0007669"/>
    <property type="project" value="UniProtKB-UniRule"/>
</dbReference>
<protein>
    <recommendedName>
        <fullName evidence="6">Archaemetzincin</fullName>
        <ecNumber evidence="6">3.4.-.-</ecNumber>
    </recommendedName>
</protein>
<dbReference type="STRING" id="2200.GCA_001571405_00836"/>
<dbReference type="GO" id="GO:0008270">
    <property type="term" value="F:zinc ion binding"/>
    <property type="evidence" value="ECO:0007669"/>
    <property type="project" value="UniProtKB-UniRule"/>
</dbReference>
<keyword evidence="4 6" id="KW-0862">Zinc</keyword>
<feature type="binding site" evidence="6">
    <location>
        <position position="139"/>
    </location>
    <ligand>
        <name>Zn(2+)</name>
        <dbReference type="ChEBI" id="CHEBI:29105"/>
        <label>2</label>
    </ligand>
</feature>
<organism evidence="7 8">
    <name type="scientific">Methanoculleus thermophilus</name>
    <dbReference type="NCBI Taxonomy" id="2200"/>
    <lineage>
        <taxon>Archaea</taxon>
        <taxon>Methanobacteriati</taxon>
        <taxon>Methanobacteriota</taxon>
        <taxon>Stenosarchaea group</taxon>
        <taxon>Methanomicrobia</taxon>
        <taxon>Methanomicrobiales</taxon>
        <taxon>Methanomicrobiaceae</taxon>
        <taxon>Methanoculleus</taxon>
    </lineage>
</organism>
<evidence type="ECO:0000256" key="1">
    <source>
        <dbReference type="ARBA" id="ARBA00022670"/>
    </source>
</evidence>
<dbReference type="CDD" id="cd11375">
    <property type="entry name" value="Peptidase_M54"/>
    <property type="match status" value="1"/>
</dbReference>
<reference evidence="7 8" key="1">
    <citation type="submission" date="2016-10" db="EMBL/GenBank/DDBJ databases">
        <authorList>
            <person name="Varghese N."/>
            <person name="Submissions S."/>
        </authorList>
    </citation>
    <scope>NUCLEOTIDE SEQUENCE [LARGE SCALE GENOMIC DNA]</scope>
    <source>
        <strain evidence="7 8">DSM 2373</strain>
    </source>
</reference>
<feature type="binding site" evidence="6">
    <location>
        <position position="128"/>
    </location>
    <ligand>
        <name>Zn(2+)</name>
        <dbReference type="ChEBI" id="CHEBI:29105"/>
        <label>1</label>
        <note>catalytic</note>
    </ligand>
</feature>
<feature type="binding site" evidence="6">
    <location>
        <position position="163"/>
    </location>
    <ligand>
        <name>Zn(2+)</name>
        <dbReference type="ChEBI" id="CHEBI:29105"/>
        <label>2</label>
    </ligand>
</feature>
<feature type="binding site" evidence="6">
    <location>
        <position position="138"/>
    </location>
    <ligand>
        <name>Zn(2+)</name>
        <dbReference type="ChEBI" id="CHEBI:29105"/>
        <label>1</label>
        <note>catalytic</note>
    </ligand>
</feature>
<comment type="subunit">
    <text evidence="6">Monomer.</text>
</comment>
<comment type="function">
    <text evidence="6">Probable zinc metalloprotease whose natural substrate is unknown.</text>
</comment>
<feature type="binding site" evidence="6">
    <location>
        <position position="144"/>
    </location>
    <ligand>
        <name>Zn(2+)</name>
        <dbReference type="ChEBI" id="CHEBI:29105"/>
        <label>2</label>
    </ligand>
</feature>
<comment type="cofactor">
    <cofactor evidence="6">
        <name>Zn(2+)</name>
        <dbReference type="ChEBI" id="CHEBI:29105"/>
    </cofactor>
    <text evidence="6">Binds 2 Zn(2+) ions per subunit. One is catalytic, whereas the other seems to have a structural role.</text>
</comment>
<dbReference type="Proteomes" id="UP000326500">
    <property type="component" value="Unassembled WGS sequence"/>
</dbReference>
<feature type="binding site" evidence="6">
    <location>
        <position position="132"/>
    </location>
    <ligand>
        <name>Zn(2+)</name>
        <dbReference type="ChEBI" id="CHEBI:29105"/>
        <label>1</label>
        <note>catalytic</note>
    </ligand>
</feature>
<feature type="active site" description="Proton acceptor" evidence="6">
    <location>
        <position position="129"/>
    </location>
</feature>
<proteinExistence type="inferred from homology"/>
<dbReference type="RefSeq" id="WP_066955904.1">
    <property type="nucleotide sequence ID" value="NZ_BCNX01000006.1"/>
</dbReference>
<evidence type="ECO:0000256" key="5">
    <source>
        <dbReference type="ARBA" id="ARBA00023049"/>
    </source>
</evidence>
<dbReference type="OrthoDB" id="50281at2157"/>
<sequence length="189" mass="21015">MNIVLVPIGAVDPAELRMLVNPLRAVFSRDVVIGEGVPLPKAARNDPRSQHDAEMVLESLALSVEMERHDRVLGVTNADLYLPGMNFVFGIARERWAIISLHRLRESFYGLPDDPDLFRRRAVVEAVHELGHTFGLAHCKRSRCVMFFSNTVAETDRKGPEFCMRCRLHLASEGLGGRALAWGGGPVES</sequence>
<dbReference type="AlphaFoldDB" id="A0A1G8WTK3"/>